<dbReference type="Proteomes" id="UP000266841">
    <property type="component" value="Unassembled WGS sequence"/>
</dbReference>
<feature type="region of interest" description="Disordered" evidence="1">
    <location>
        <begin position="1"/>
        <end position="41"/>
    </location>
</feature>
<sequence>MNNRMSMNSFLPPKSDKKVELSVEERPPTKKRGDRAPYKGGLVQAAPKKCLRGPAAVAPSVDVGEGGTWLVAVSPTVQETPSASMASIDLYQDQLAGSQMGVPSHLRKARGTPSKQGGDEPRLNLMGVEWRQCWAHPGRARGE</sequence>
<evidence type="ECO:0000256" key="1">
    <source>
        <dbReference type="SAM" id="MobiDB-lite"/>
    </source>
</evidence>
<feature type="compositionally biased region" description="Basic and acidic residues" evidence="1">
    <location>
        <begin position="14"/>
        <end position="28"/>
    </location>
</feature>
<dbReference type="AlphaFoldDB" id="K0RWU9"/>
<keyword evidence="3" id="KW-1185">Reference proteome</keyword>
<accession>K0RWU9</accession>
<proteinExistence type="predicted"/>
<feature type="region of interest" description="Disordered" evidence="1">
    <location>
        <begin position="99"/>
        <end position="123"/>
    </location>
</feature>
<reference evidence="2 3" key="1">
    <citation type="journal article" date="2012" name="Genome Biol.">
        <title>Genome and low-iron response of an oceanic diatom adapted to chronic iron limitation.</title>
        <authorList>
            <person name="Lommer M."/>
            <person name="Specht M."/>
            <person name="Roy A.S."/>
            <person name="Kraemer L."/>
            <person name="Andreson R."/>
            <person name="Gutowska M.A."/>
            <person name="Wolf J."/>
            <person name="Bergner S.V."/>
            <person name="Schilhabel M.B."/>
            <person name="Klostermeier U.C."/>
            <person name="Beiko R.G."/>
            <person name="Rosenstiel P."/>
            <person name="Hippler M."/>
            <person name="Laroche J."/>
        </authorList>
    </citation>
    <scope>NUCLEOTIDE SEQUENCE [LARGE SCALE GENOMIC DNA]</scope>
    <source>
        <strain evidence="2 3">CCMP1005</strain>
    </source>
</reference>
<comment type="caution">
    <text evidence="2">The sequence shown here is derived from an EMBL/GenBank/DDBJ whole genome shotgun (WGS) entry which is preliminary data.</text>
</comment>
<evidence type="ECO:0000313" key="3">
    <source>
        <dbReference type="Proteomes" id="UP000266841"/>
    </source>
</evidence>
<organism evidence="2 3">
    <name type="scientific">Thalassiosira oceanica</name>
    <name type="common">Marine diatom</name>
    <dbReference type="NCBI Taxonomy" id="159749"/>
    <lineage>
        <taxon>Eukaryota</taxon>
        <taxon>Sar</taxon>
        <taxon>Stramenopiles</taxon>
        <taxon>Ochrophyta</taxon>
        <taxon>Bacillariophyta</taxon>
        <taxon>Coscinodiscophyceae</taxon>
        <taxon>Thalassiosirophycidae</taxon>
        <taxon>Thalassiosirales</taxon>
        <taxon>Thalassiosiraceae</taxon>
        <taxon>Thalassiosira</taxon>
    </lineage>
</organism>
<dbReference type="EMBL" id="AGNL01030072">
    <property type="protein sequence ID" value="EJK56944.1"/>
    <property type="molecule type" value="Genomic_DNA"/>
</dbReference>
<name>K0RWU9_THAOC</name>
<protein>
    <submittedName>
        <fullName evidence="2">Uncharacterized protein</fullName>
    </submittedName>
</protein>
<gene>
    <name evidence="2" type="ORF">THAOC_23067</name>
</gene>
<evidence type="ECO:0000313" key="2">
    <source>
        <dbReference type="EMBL" id="EJK56944.1"/>
    </source>
</evidence>